<dbReference type="Pfam" id="PF12796">
    <property type="entry name" value="Ank_2"/>
    <property type="match status" value="8"/>
</dbReference>
<accession>A0A0B7GX74</accession>
<feature type="repeat" description="ANK" evidence="3">
    <location>
        <begin position="191"/>
        <end position="223"/>
    </location>
</feature>
<feature type="repeat" description="ANK" evidence="3">
    <location>
        <begin position="311"/>
        <end position="343"/>
    </location>
</feature>
<dbReference type="EMBL" id="CDNC01000048">
    <property type="protein sequence ID" value="CEM63123.1"/>
    <property type="molecule type" value="Genomic_DNA"/>
</dbReference>
<dbReference type="InterPro" id="IPR036770">
    <property type="entry name" value="Ankyrin_rpt-contain_sf"/>
</dbReference>
<organism evidence="5 6">
    <name type="scientific">Treponema phagedenis</name>
    <dbReference type="NCBI Taxonomy" id="162"/>
    <lineage>
        <taxon>Bacteria</taxon>
        <taxon>Pseudomonadati</taxon>
        <taxon>Spirochaetota</taxon>
        <taxon>Spirochaetia</taxon>
        <taxon>Spirochaetales</taxon>
        <taxon>Treponemataceae</taxon>
        <taxon>Treponema</taxon>
    </lineage>
</organism>
<evidence type="ECO:0000256" key="4">
    <source>
        <dbReference type="SAM" id="Phobius"/>
    </source>
</evidence>
<gene>
    <name evidence="5" type="ORF">TPHV1_60111</name>
</gene>
<keyword evidence="2 3" id="KW-0040">ANK repeat</keyword>
<reference evidence="6" key="1">
    <citation type="submission" date="2015-01" db="EMBL/GenBank/DDBJ databases">
        <authorList>
            <person name="Manzoor Shahid"/>
            <person name="Zubair Saima"/>
        </authorList>
    </citation>
    <scope>NUCLEOTIDE SEQUENCE [LARGE SCALE GENOMIC DNA]</scope>
    <source>
        <strain evidence="6">V1</strain>
    </source>
</reference>
<evidence type="ECO:0000313" key="5">
    <source>
        <dbReference type="EMBL" id="CEM63123.1"/>
    </source>
</evidence>
<dbReference type="PANTHER" id="PTHR24171">
    <property type="entry name" value="ANKYRIN REPEAT DOMAIN-CONTAINING PROTEIN 39-RELATED"/>
    <property type="match status" value="1"/>
</dbReference>
<feature type="repeat" description="ANK" evidence="3">
    <location>
        <begin position="278"/>
        <end position="310"/>
    </location>
</feature>
<dbReference type="SUPFAM" id="SSF48403">
    <property type="entry name" value="Ankyrin repeat"/>
    <property type="match status" value="3"/>
</dbReference>
<feature type="repeat" description="ANK" evidence="3">
    <location>
        <begin position="129"/>
        <end position="161"/>
    </location>
</feature>
<evidence type="ECO:0000256" key="2">
    <source>
        <dbReference type="ARBA" id="ARBA00023043"/>
    </source>
</evidence>
<dbReference type="InterPro" id="IPR002110">
    <property type="entry name" value="Ankyrin_rpt"/>
</dbReference>
<evidence type="ECO:0000256" key="1">
    <source>
        <dbReference type="ARBA" id="ARBA00022737"/>
    </source>
</evidence>
<keyword evidence="1" id="KW-0677">Repeat</keyword>
<feature type="transmembrane region" description="Helical" evidence="4">
    <location>
        <begin position="37"/>
        <end position="56"/>
    </location>
</feature>
<dbReference type="Gene3D" id="1.25.40.20">
    <property type="entry name" value="Ankyrin repeat-containing domain"/>
    <property type="match status" value="8"/>
</dbReference>
<evidence type="ECO:0000256" key="3">
    <source>
        <dbReference type="PROSITE-ProRule" id="PRU00023"/>
    </source>
</evidence>
<feature type="repeat" description="ANK" evidence="3">
    <location>
        <begin position="574"/>
        <end position="606"/>
    </location>
</feature>
<feature type="repeat" description="ANK" evidence="3">
    <location>
        <begin position="715"/>
        <end position="747"/>
    </location>
</feature>
<feature type="repeat" description="ANK" evidence="3">
    <location>
        <begin position="845"/>
        <end position="877"/>
    </location>
</feature>
<dbReference type="PROSITE" id="PS50297">
    <property type="entry name" value="ANK_REP_REGION"/>
    <property type="match status" value="12"/>
</dbReference>
<dbReference type="AlphaFoldDB" id="A0A0B7GX74"/>
<dbReference type="PRINTS" id="PR01415">
    <property type="entry name" value="ANKYRIN"/>
</dbReference>
<keyword evidence="6" id="KW-1185">Reference proteome</keyword>
<feature type="repeat" description="ANK" evidence="3">
    <location>
        <begin position="378"/>
        <end position="411"/>
    </location>
</feature>
<feature type="repeat" description="ANK" evidence="3">
    <location>
        <begin position="96"/>
        <end position="128"/>
    </location>
</feature>
<dbReference type="SMART" id="SM00248">
    <property type="entry name" value="ANK"/>
    <property type="match status" value="20"/>
</dbReference>
<keyword evidence="4" id="KW-0812">Transmembrane</keyword>
<sequence>MLIVRYYFVILIIKIKAILIQENSIGRLILQRNFHVFLKKLTGIIGSLVLACIIFSCTSTPLPERKQTLFELIQEGNIEGLKERFSKESVNIRDSAGNTLLHAAVKQNNEIIIRFLLSMRANPEDTDSMGRTPLMLAITEDCLEAAKVLAEANANIFAYDGNNDTPFALAARKGRAKYILTAQTVLQQDKNGRTPLHYAAIVLDEELVKDILKEGNPIQKKDKDHNTPLHLVYKKTNHIEAAKIAALLLRAGAEPLHKSFDEFEIAVLKRNYSMRFNSGNTALHMMAKEGFLGFIRYLIAQGVDLNAKNVASSTPLHEAVRNGHADAVQVLLLSGADPNARDASSNTPLHIVMPKEKRIRIFTDLLNAGALPSLKDIYGETPLHIAARVGMDVSIINQLIRAGADVNERNKKGETPLLLAIDRNNIAAATYFVTLGADINAENIDKETPLTKAFDKGLETVKAIITPQNLGGRDSLGRSPLHIAVIKSCNTDILRFLLSEKKQISAGDQMGNTPLHYAVANNDKVAGELLMAEGASIFVANMQGASPLKTALTQVGGREGWILNQKTINAQDSAGNTPLHYAAEWKLVSIMNYIILKGGKIDARNTNAETPLFSAVKSDSADAIRLLLHPETGKSANIDARDFLGNSALHACIRWSSYDAAEALLEEAKLKQIALQNAQNLAGKAPLHDAAEQEQLNFIRLLIEYYAKINIGDETGKSPLADAVIYGRKEAVRMLLENGASPVQQDMYGRTAFHEAVNLGSLAIITEIRTAGGNPLARDSFGTTPLSLALFMGDTFVDTVVGTNPMLANSDGDSPLHIAVAENAKEHTLKLLLNKKYQVNKRNRTGSSALLTAVKNGRKDFCKDLLEAGADPFLTNNAGESPLSIMLSEQTDMIDIFANFAAQKTDVIGDTILHYAARIANAQTVKKLISMNKFNLLERNTAGETPRDVALRWKRSDIAQLLN</sequence>
<feature type="repeat" description="ANK" evidence="3">
    <location>
        <begin position="811"/>
        <end position="844"/>
    </location>
</feature>
<feature type="repeat" description="ANK" evidence="3">
    <location>
        <begin position="476"/>
        <end position="509"/>
    </location>
</feature>
<keyword evidence="4" id="KW-1133">Transmembrane helix</keyword>
<protein>
    <submittedName>
        <fullName evidence="5">Ankyrin repeat protein</fullName>
    </submittedName>
</protein>
<feature type="repeat" description="ANK" evidence="3">
    <location>
        <begin position="682"/>
        <end position="714"/>
    </location>
</feature>
<dbReference type="PROSITE" id="PS50088">
    <property type="entry name" value="ANK_REPEAT"/>
    <property type="match status" value="14"/>
</dbReference>
<proteinExistence type="predicted"/>
<keyword evidence="4" id="KW-0472">Membrane</keyword>
<feature type="repeat" description="ANK" evidence="3">
    <location>
        <begin position="510"/>
        <end position="542"/>
    </location>
</feature>
<name>A0A0B7GX74_TREPH</name>
<feature type="repeat" description="ANK" evidence="3">
    <location>
        <begin position="412"/>
        <end position="444"/>
    </location>
</feature>
<dbReference type="OrthoDB" id="7543342at2"/>
<dbReference type="Proteomes" id="UP000042527">
    <property type="component" value="Unassembled WGS sequence"/>
</dbReference>
<evidence type="ECO:0000313" key="6">
    <source>
        <dbReference type="Proteomes" id="UP000042527"/>
    </source>
</evidence>